<keyword evidence="4" id="KW-1185">Reference proteome</keyword>
<evidence type="ECO:0000313" key="3">
    <source>
        <dbReference type="EMBL" id="PQA56195.1"/>
    </source>
</evidence>
<sequence>MLKIRSARLRMVNFAMQMKHWQRYIVGLLLLLPLWGWAQNPTPAPAGKVVDVDYSDTLWVDQTVGNTFLRGNVRMRQGNVVLLCHLAKKNDLINVVEAYGNVKIIQGDSLTLTGDTAMYFGNTRQAKITGRVVTLNDKVSTLKTRKLDYDMNSKIASYNTGGTLVDKTSTLVSKEGYYNTATKLSVFKKNVKVKSPETDLFADSLRYSTLSKEAYFIAPTQIISKKKKQEAANDTLFTSSGSYNLNSRISNFRGRSTVRMPNNDLTGDSLFYDPITQIGIARGNVVMVAKKDSAILTGQVGRYFGKTGISRVYGEALLQKFFARDTLLLSADTLISQEIRGVKDTTRRLIADRHVLIFRSDLQAKCDSLVYNLADSLISFYKKPILWNGQNQSEADSIFVRLVNNKMRTMYLNRRAFIIARDTLIQYNQVKGRRITAYFNADSKLDNTLVEGNGESIYFAKKEDSKPIGMNYVQASRMRLHFKENQVKRIAFVGSPDGVLRPPKEVTADNRELDGFNWRAKERPTREMVKRLPVKQVKPTPVRKIEPTATLKK</sequence>
<dbReference type="Pfam" id="PF13100">
    <property type="entry name" value="OstA_2"/>
    <property type="match status" value="1"/>
</dbReference>
<comment type="caution">
    <text evidence="3">The sequence shown here is derived from an EMBL/GenBank/DDBJ whole genome shotgun (WGS) entry which is preliminary data.</text>
</comment>
<protein>
    <recommendedName>
        <fullName evidence="2">Organic solvent tolerance-like N-terminal domain-containing protein</fullName>
    </recommendedName>
</protein>
<dbReference type="OrthoDB" id="9805931at2"/>
<dbReference type="EMBL" id="PTRA01000003">
    <property type="protein sequence ID" value="PQA56195.1"/>
    <property type="molecule type" value="Genomic_DNA"/>
</dbReference>
<dbReference type="AlphaFoldDB" id="A0A2S7IIV4"/>
<evidence type="ECO:0000313" key="4">
    <source>
        <dbReference type="Proteomes" id="UP000239590"/>
    </source>
</evidence>
<dbReference type="Proteomes" id="UP000239590">
    <property type="component" value="Unassembled WGS sequence"/>
</dbReference>
<proteinExistence type="predicted"/>
<organism evidence="3 4">
    <name type="scientific">Siphonobacter curvatus</name>
    <dbReference type="NCBI Taxonomy" id="2094562"/>
    <lineage>
        <taxon>Bacteria</taxon>
        <taxon>Pseudomonadati</taxon>
        <taxon>Bacteroidota</taxon>
        <taxon>Cytophagia</taxon>
        <taxon>Cytophagales</taxon>
        <taxon>Cytophagaceae</taxon>
        <taxon>Siphonobacter</taxon>
    </lineage>
</organism>
<reference evidence="4" key="1">
    <citation type="submission" date="2018-02" db="EMBL/GenBank/DDBJ databases">
        <title>Genome sequencing of Solimonas sp. HR-BB.</title>
        <authorList>
            <person name="Lee Y."/>
            <person name="Jeon C.O."/>
        </authorList>
    </citation>
    <scope>NUCLEOTIDE SEQUENCE [LARGE SCALE GENOMIC DNA]</scope>
    <source>
        <strain evidence="4">HR-U</strain>
    </source>
</reference>
<accession>A0A2S7IIV4</accession>
<dbReference type="InterPro" id="IPR005653">
    <property type="entry name" value="OstA-like_N"/>
</dbReference>
<feature type="domain" description="Organic solvent tolerance-like N-terminal" evidence="2">
    <location>
        <begin position="66"/>
        <end position="203"/>
    </location>
</feature>
<gene>
    <name evidence="3" type="ORF">C5O19_17765</name>
</gene>
<dbReference type="Gene3D" id="2.60.450.10">
    <property type="entry name" value="Lipopolysaccharide (LPS) transport protein A like domain"/>
    <property type="match status" value="3"/>
</dbReference>
<evidence type="ECO:0000259" key="2">
    <source>
        <dbReference type="Pfam" id="PF13100"/>
    </source>
</evidence>
<evidence type="ECO:0000256" key="1">
    <source>
        <dbReference type="SAM" id="MobiDB-lite"/>
    </source>
</evidence>
<name>A0A2S7IIV4_9BACT</name>
<feature type="region of interest" description="Disordered" evidence="1">
    <location>
        <begin position="533"/>
        <end position="553"/>
    </location>
</feature>